<comment type="caution">
    <text evidence="1">The sequence shown here is derived from an EMBL/GenBank/DDBJ whole genome shotgun (WGS) entry which is preliminary data.</text>
</comment>
<sequence>MHREWDFPLHSTNFNFSLFVFIKLGCHHPVVLMPPRLGPQVSFRTRQRKVFASPLTTHLETPTSSRVPSTNPTQRLTIVSRSGLLNTQSTQVAIDCTPEAHGVQSVCAVSRLNHLFCYEERVYSQSCSSALLMPEI</sequence>
<name>A0AAJ0AEE9_9PEZI</name>
<gene>
    <name evidence="1" type="ORF">BDP55DRAFT_286745</name>
</gene>
<evidence type="ECO:0000313" key="2">
    <source>
        <dbReference type="Proteomes" id="UP001224890"/>
    </source>
</evidence>
<dbReference type="GeneID" id="85451046"/>
<dbReference type="EMBL" id="JAHMHR010000044">
    <property type="protein sequence ID" value="KAK1671729.1"/>
    <property type="molecule type" value="Genomic_DNA"/>
</dbReference>
<organism evidence="1 2">
    <name type="scientific">Colletotrichum godetiae</name>
    <dbReference type="NCBI Taxonomy" id="1209918"/>
    <lineage>
        <taxon>Eukaryota</taxon>
        <taxon>Fungi</taxon>
        <taxon>Dikarya</taxon>
        <taxon>Ascomycota</taxon>
        <taxon>Pezizomycotina</taxon>
        <taxon>Sordariomycetes</taxon>
        <taxon>Hypocreomycetidae</taxon>
        <taxon>Glomerellales</taxon>
        <taxon>Glomerellaceae</taxon>
        <taxon>Colletotrichum</taxon>
        <taxon>Colletotrichum acutatum species complex</taxon>
    </lineage>
</organism>
<evidence type="ECO:0000313" key="1">
    <source>
        <dbReference type="EMBL" id="KAK1671729.1"/>
    </source>
</evidence>
<dbReference type="Proteomes" id="UP001224890">
    <property type="component" value="Unassembled WGS sequence"/>
</dbReference>
<dbReference type="RefSeq" id="XP_060425732.1">
    <property type="nucleotide sequence ID" value="XM_060566520.1"/>
</dbReference>
<reference evidence="1" key="1">
    <citation type="submission" date="2021-06" db="EMBL/GenBank/DDBJ databases">
        <title>Comparative genomics, transcriptomics and evolutionary studies reveal genomic signatures of adaptation to plant cell wall in hemibiotrophic fungi.</title>
        <authorList>
            <consortium name="DOE Joint Genome Institute"/>
            <person name="Baroncelli R."/>
            <person name="Diaz J.F."/>
            <person name="Benocci T."/>
            <person name="Peng M."/>
            <person name="Battaglia E."/>
            <person name="Haridas S."/>
            <person name="Andreopoulos W."/>
            <person name="Labutti K."/>
            <person name="Pangilinan J."/>
            <person name="Floch G.L."/>
            <person name="Makela M.R."/>
            <person name="Henrissat B."/>
            <person name="Grigoriev I.V."/>
            <person name="Crouch J.A."/>
            <person name="De Vries R.P."/>
            <person name="Sukno S.A."/>
            <person name="Thon M.R."/>
        </authorList>
    </citation>
    <scope>NUCLEOTIDE SEQUENCE</scope>
    <source>
        <strain evidence="1">CBS 193.32</strain>
    </source>
</reference>
<protein>
    <submittedName>
        <fullName evidence="1">Uncharacterized protein</fullName>
    </submittedName>
</protein>
<proteinExistence type="predicted"/>
<accession>A0AAJ0AEE9</accession>
<keyword evidence="2" id="KW-1185">Reference proteome</keyword>
<dbReference type="AlphaFoldDB" id="A0AAJ0AEE9"/>